<dbReference type="Pfam" id="PF04333">
    <property type="entry name" value="MlaA"/>
    <property type="match status" value="1"/>
</dbReference>
<dbReference type="PANTHER" id="PTHR30035:SF3">
    <property type="entry name" value="INTERMEMBRANE PHOSPHOLIPID TRANSPORT SYSTEM LIPOPROTEIN MLAA"/>
    <property type="match status" value="1"/>
</dbReference>
<evidence type="ECO:0000313" key="2">
    <source>
        <dbReference type="EMBL" id="SVD19740.1"/>
    </source>
</evidence>
<accession>A0A382TC89</accession>
<dbReference type="EMBL" id="UINC01135533">
    <property type="protein sequence ID" value="SVD19740.1"/>
    <property type="molecule type" value="Genomic_DNA"/>
</dbReference>
<gene>
    <name evidence="2" type="ORF">METZ01_LOCUS372594</name>
</gene>
<keyword evidence="1" id="KW-0732">Signal</keyword>
<protein>
    <recommendedName>
        <fullName evidence="3">VacJ lipoprotein</fullName>
    </recommendedName>
</protein>
<dbReference type="PRINTS" id="PR01805">
    <property type="entry name" value="VACJLIPOPROT"/>
</dbReference>
<name>A0A382TC89_9ZZZZ</name>
<dbReference type="InterPro" id="IPR007428">
    <property type="entry name" value="MlaA"/>
</dbReference>
<dbReference type="AlphaFoldDB" id="A0A382TC89"/>
<organism evidence="2">
    <name type="scientific">marine metagenome</name>
    <dbReference type="NCBI Taxonomy" id="408172"/>
    <lineage>
        <taxon>unclassified sequences</taxon>
        <taxon>metagenomes</taxon>
        <taxon>ecological metagenomes</taxon>
    </lineage>
</organism>
<sequence>MAPDENDPYEEVNRSIYIFNENLDKAVLEPVADSYDFLLPKTLQTGVQNFFNNANYPITIVNQILQGKFSESLESLFRFTINTTIGIGGLFDPASNFGFELKDEDFGQTLSIWGINQGPYLMSPILGPYTLRHAVGDLVDNVFNPLSYIDDTVTKYSFKIIEKVQDRSDLSALEEELYSSFDP</sequence>
<dbReference type="PANTHER" id="PTHR30035">
    <property type="entry name" value="LIPOPROTEIN VACJ-RELATED"/>
    <property type="match status" value="1"/>
</dbReference>
<proteinExistence type="predicted"/>
<reference evidence="2" key="1">
    <citation type="submission" date="2018-05" db="EMBL/GenBank/DDBJ databases">
        <authorList>
            <person name="Lanie J.A."/>
            <person name="Ng W.-L."/>
            <person name="Kazmierczak K.M."/>
            <person name="Andrzejewski T.M."/>
            <person name="Davidsen T.M."/>
            <person name="Wayne K.J."/>
            <person name="Tettelin H."/>
            <person name="Glass J.I."/>
            <person name="Rusch D."/>
            <person name="Podicherti R."/>
            <person name="Tsui H.-C.T."/>
            <person name="Winkler M.E."/>
        </authorList>
    </citation>
    <scope>NUCLEOTIDE SEQUENCE</scope>
</reference>
<dbReference type="GO" id="GO:0120010">
    <property type="term" value="P:intermembrane phospholipid transfer"/>
    <property type="evidence" value="ECO:0007669"/>
    <property type="project" value="TreeGrafter"/>
</dbReference>
<evidence type="ECO:0000256" key="1">
    <source>
        <dbReference type="ARBA" id="ARBA00022729"/>
    </source>
</evidence>
<evidence type="ECO:0008006" key="3">
    <source>
        <dbReference type="Google" id="ProtNLM"/>
    </source>
</evidence>
<dbReference type="GO" id="GO:0016020">
    <property type="term" value="C:membrane"/>
    <property type="evidence" value="ECO:0007669"/>
    <property type="project" value="InterPro"/>
</dbReference>
<feature type="non-terminal residue" evidence="2">
    <location>
        <position position="183"/>
    </location>
</feature>